<evidence type="ECO:0000256" key="3">
    <source>
        <dbReference type="ARBA" id="ARBA00022843"/>
    </source>
</evidence>
<protein>
    <recommendedName>
        <fullName evidence="4">ZMYM2-like/QRICH1 C-terminal domain-containing protein</fullName>
    </recommendedName>
</protein>
<evidence type="ECO:0000313" key="6">
    <source>
        <dbReference type="Proteomes" id="UP000887568"/>
    </source>
</evidence>
<dbReference type="AlphaFoldDB" id="A0A914BE28"/>
<dbReference type="RefSeq" id="XP_038074483.1">
    <property type="nucleotide sequence ID" value="XM_038218555.1"/>
</dbReference>
<dbReference type="PANTHER" id="PTHR46963:SF1">
    <property type="entry name" value="SIMILAR TO RIKEN CDNA E130308A19"/>
    <property type="match status" value="1"/>
</dbReference>
<dbReference type="PANTHER" id="PTHR46963">
    <property type="entry name" value="SIMILAR TO RIKEN CDNA E130308A19"/>
    <property type="match status" value="1"/>
</dbReference>
<dbReference type="InterPro" id="IPR042838">
    <property type="entry name" value="KIAA1958"/>
</dbReference>
<accession>A0A914BE28</accession>
<feature type="domain" description="ZMYM2-like/QRICH1 C-terminal" evidence="4">
    <location>
        <begin position="20"/>
        <end position="88"/>
    </location>
</feature>
<keyword evidence="2" id="KW-0597">Phosphoprotein</keyword>
<dbReference type="GeneID" id="119742543"/>
<evidence type="ECO:0000256" key="1">
    <source>
        <dbReference type="ARBA" id="ARBA00022499"/>
    </source>
</evidence>
<sequence length="157" mass="17765">MKERVKVGLGIRRKQAEEITLEEEESLWQKQILGSSSPSQLLNTLIYLIGLNFALRGGQEHRNLRWKSPQLQILIDSNGDKFLRYTEDAFKTNRPLAQPRGQVGMLLSLLDVTNWPKLLQRCAGKVASPVTAQITLFEPVQLHASTGRMSTNSYFAK</sequence>
<reference evidence="5" key="1">
    <citation type="submission" date="2022-11" db="UniProtKB">
        <authorList>
            <consortium name="EnsemblMetazoa"/>
        </authorList>
    </citation>
    <scope>IDENTIFICATION</scope>
</reference>
<evidence type="ECO:0000256" key="2">
    <source>
        <dbReference type="ARBA" id="ARBA00022553"/>
    </source>
</evidence>
<keyword evidence="1" id="KW-1017">Isopeptide bond</keyword>
<dbReference type="Pfam" id="PF12012">
    <property type="entry name" value="DUF3504"/>
    <property type="match status" value="1"/>
</dbReference>
<evidence type="ECO:0000259" key="4">
    <source>
        <dbReference type="Pfam" id="PF12012"/>
    </source>
</evidence>
<keyword evidence="6" id="KW-1185">Reference proteome</keyword>
<proteinExistence type="predicted"/>
<dbReference type="InterPro" id="IPR021893">
    <property type="entry name" value="ZMYM2-like_C"/>
</dbReference>
<keyword evidence="3" id="KW-0832">Ubl conjugation</keyword>
<dbReference type="EnsemblMetazoa" id="XM_038218555.1">
    <property type="protein sequence ID" value="XP_038074483.1"/>
    <property type="gene ID" value="LOC119742543"/>
</dbReference>
<name>A0A914BE28_PATMI</name>
<evidence type="ECO:0000313" key="5">
    <source>
        <dbReference type="EnsemblMetazoa" id="XP_038074483.1"/>
    </source>
</evidence>
<dbReference type="OrthoDB" id="6146869at2759"/>
<organism evidence="5 6">
    <name type="scientific">Patiria miniata</name>
    <name type="common">Bat star</name>
    <name type="synonym">Asterina miniata</name>
    <dbReference type="NCBI Taxonomy" id="46514"/>
    <lineage>
        <taxon>Eukaryota</taxon>
        <taxon>Metazoa</taxon>
        <taxon>Echinodermata</taxon>
        <taxon>Eleutherozoa</taxon>
        <taxon>Asterozoa</taxon>
        <taxon>Asteroidea</taxon>
        <taxon>Valvatacea</taxon>
        <taxon>Valvatida</taxon>
        <taxon>Asterinidae</taxon>
        <taxon>Patiria</taxon>
    </lineage>
</organism>
<dbReference type="Proteomes" id="UP000887568">
    <property type="component" value="Unplaced"/>
</dbReference>